<feature type="domain" description="Amidase" evidence="1">
    <location>
        <begin position="37"/>
        <end position="487"/>
    </location>
</feature>
<dbReference type="AlphaFoldDB" id="A0A2N0ZFG4"/>
<reference evidence="2 3" key="1">
    <citation type="journal article" date="2010" name="Int. J. Syst. Evol. Microbiol.">
        <title>Bacillus horneckiae sp. nov., isolated from a spacecraft-assembly clean room.</title>
        <authorList>
            <person name="Vaishampayan P."/>
            <person name="Probst A."/>
            <person name="Krishnamurthi S."/>
            <person name="Ghosh S."/>
            <person name="Osman S."/>
            <person name="McDowall A."/>
            <person name="Ruckmani A."/>
            <person name="Mayilraj S."/>
            <person name="Venkateswaran K."/>
        </authorList>
    </citation>
    <scope>NUCLEOTIDE SEQUENCE [LARGE SCALE GENOMIC DNA]</scope>
    <source>
        <strain evidence="3">1PO1SC</strain>
    </source>
</reference>
<dbReference type="RefSeq" id="WP_066189628.1">
    <property type="nucleotide sequence ID" value="NZ_JARMMB010000015.1"/>
</dbReference>
<dbReference type="SUPFAM" id="SSF75304">
    <property type="entry name" value="Amidase signature (AS) enzymes"/>
    <property type="match status" value="1"/>
</dbReference>
<dbReference type="EMBL" id="PISD01000030">
    <property type="protein sequence ID" value="PKG28246.1"/>
    <property type="molecule type" value="Genomic_DNA"/>
</dbReference>
<name>A0A2N0ZFG4_9BACI</name>
<dbReference type="Gene3D" id="3.90.1300.10">
    <property type="entry name" value="Amidase signature (AS) domain"/>
    <property type="match status" value="1"/>
</dbReference>
<dbReference type="PANTHER" id="PTHR42678:SF34">
    <property type="entry name" value="OS04G0183300 PROTEIN"/>
    <property type="match status" value="1"/>
</dbReference>
<protein>
    <submittedName>
        <fullName evidence="2">Amidase</fullName>
    </submittedName>
</protein>
<evidence type="ECO:0000313" key="3">
    <source>
        <dbReference type="Proteomes" id="UP000233343"/>
    </source>
</evidence>
<dbReference type="InterPro" id="IPR036928">
    <property type="entry name" value="AS_sf"/>
</dbReference>
<evidence type="ECO:0000313" key="2">
    <source>
        <dbReference type="EMBL" id="PKG28246.1"/>
    </source>
</evidence>
<gene>
    <name evidence="2" type="ORF">CWS20_13620</name>
</gene>
<organism evidence="2 3">
    <name type="scientific">Cytobacillus horneckiae</name>
    <dbReference type="NCBI Taxonomy" id="549687"/>
    <lineage>
        <taxon>Bacteria</taxon>
        <taxon>Bacillati</taxon>
        <taxon>Bacillota</taxon>
        <taxon>Bacilli</taxon>
        <taxon>Bacillales</taxon>
        <taxon>Bacillaceae</taxon>
        <taxon>Cytobacillus</taxon>
    </lineage>
</organism>
<proteinExistence type="predicted"/>
<dbReference type="PANTHER" id="PTHR42678">
    <property type="entry name" value="AMIDASE"/>
    <property type="match status" value="1"/>
</dbReference>
<sequence length="507" mass="54714">MESNTVINSSKEEFLFAEITVEKLLDGYAEKEYTAEEVVQSYLKRIEKYHSSYNAFTFINNNALNKAREIDRKMAAGEKLGVLAGIPIVIKEAVDVAGFPSTFGWAPLAKDAGGIELIPAKDATVVTRLKEAGAIILGKTNIPAFSCAYNANSSWKGPTYNAVDRNLTPGGSSSGTATAVSGNFAVLGVAEETAGSIQVPAAAQSLVGIKPSFGLIPTTGVTPLAGSTRDVLGPHARTIKDTAIMLDVMAGYSSDDPKTVSSTVPAAGYTSFLKENSLEGKRLGLYGSGWRKTQLSPETNKLYKTAVERIKSQGAQVIEDPFAGTGLADFMKTTATFLGMESFFYDLQSYLKNLNRELTVEKVFDKAGKIPWKEDGPLRPVLNNINLETARQNAERLPDLTEFNSVKNELLRIITHVMAENELDGFVYPTFLEALPELKAENIATSTISEINISGLPLVTVPAGYYDSGSPFALAFFGKMWSEGELLGMAFAYEQVSKGRVMPELIG</sequence>
<evidence type="ECO:0000259" key="1">
    <source>
        <dbReference type="Pfam" id="PF01425"/>
    </source>
</evidence>
<keyword evidence="3" id="KW-1185">Reference proteome</keyword>
<dbReference type="InterPro" id="IPR023631">
    <property type="entry name" value="Amidase_dom"/>
</dbReference>
<dbReference type="Proteomes" id="UP000233343">
    <property type="component" value="Unassembled WGS sequence"/>
</dbReference>
<comment type="caution">
    <text evidence="2">The sequence shown here is derived from an EMBL/GenBank/DDBJ whole genome shotgun (WGS) entry which is preliminary data.</text>
</comment>
<dbReference type="Pfam" id="PF01425">
    <property type="entry name" value="Amidase"/>
    <property type="match status" value="1"/>
</dbReference>
<accession>A0A2N0ZFG4</accession>